<name>A0A068UF98_COFCA</name>
<dbReference type="AlphaFoldDB" id="A0A068UF98"/>
<dbReference type="Pfam" id="PF07724">
    <property type="entry name" value="AAA_2"/>
    <property type="match status" value="1"/>
</dbReference>
<dbReference type="STRING" id="49390.A0A068UF98"/>
<dbReference type="GO" id="GO:0016887">
    <property type="term" value="F:ATP hydrolysis activity"/>
    <property type="evidence" value="ECO:0007669"/>
    <property type="project" value="InterPro"/>
</dbReference>
<dbReference type="GO" id="GO:0034605">
    <property type="term" value="P:cellular response to heat"/>
    <property type="evidence" value="ECO:0007669"/>
    <property type="project" value="TreeGrafter"/>
</dbReference>
<dbReference type="InParanoid" id="A0A068UF98"/>
<keyword evidence="5" id="KW-1185">Reference proteome</keyword>
<reference evidence="5" key="1">
    <citation type="journal article" date="2014" name="Science">
        <title>The coffee genome provides insight into the convergent evolution of caffeine biosynthesis.</title>
        <authorList>
            <person name="Denoeud F."/>
            <person name="Carretero-Paulet L."/>
            <person name="Dereeper A."/>
            <person name="Droc G."/>
            <person name="Guyot R."/>
            <person name="Pietrella M."/>
            <person name="Zheng C."/>
            <person name="Alberti A."/>
            <person name="Anthony F."/>
            <person name="Aprea G."/>
            <person name="Aury J.M."/>
            <person name="Bento P."/>
            <person name="Bernard M."/>
            <person name="Bocs S."/>
            <person name="Campa C."/>
            <person name="Cenci A."/>
            <person name="Combes M.C."/>
            <person name="Crouzillat D."/>
            <person name="Da Silva C."/>
            <person name="Daddiego L."/>
            <person name="De Bellis F."/>
            <person name="Dussert S."/>
            <person name="Garsmeur O."/>
            <person name="Gayraud T."/>
            <person name="Guignon V."/>
            <person name="Jahn K."/>
            <person name="Jamilloux V."/>
            <person name="Joet T."/>
            <person name="Labadie K."/>
            <person name="Lan T."/>
            <person name="Leclercq J."/>
            <person name="Lepelley M."/>
            <person name="Leroy T."/>
            <person name="Li L.T."/>
            <person name="Librado P."/>
            <person name="Lopez L."/>
            <person name="Munoz A."/>
            <person name="Noel B."/>
            <person name="Pallavicini A."/>
            <person name="Perrotta G."/>
            <person name="Poncet V."/>
            <person name="Pot D."/>
            <person name="Priyono X."/>
            <person name="Rigoreau M."/>
            <person name="Rouard M."/>
            <person name="Rozas J."/>
            <person name="Tranchant-Dubreuil C."/>
            <person name="VanBuren R."/>
            <person name="Zhang Q."/>
            <person name="Andrade A.C."/>
            <person name="Argout X."/>
            <person name="Bertrand B."/>
            <person name="de Kochko A."/>
            <person name="Graziosi G."/>
            <person name="Henry R.J."/>
            <person name="Jayarama X."/>
            <person name="Ming R."/>
            <person name="Nagai C."/>
            <person name="Rounsley S."/>
            <person name="Sankoff D."/>
            <person name="Giuliano G."/>
            <person name="Albert V.A."/>
            <person name="Wincker P."/>
            <person name="Lashermes P."/>
        </authorList>
    </citation>
    <scope>NUCLEOTIDE SEQUENCE [LARGE SCALE GENOMIC DNA]</scope>
    <source>
        <strain evidence="5">cv. DH200-94</strain>
    </source>
</reference>
<dbReference type="Gene3D" id="3.40.50.300">
    <property type="entry name" value="P-loop containing nucleotide triphosphate hydrolases"/>
    <property type="match status" value="1"/>
</dbReference>
<dbReference type="PANTHER" id="PTHR11638">
    <property type="entry name" value="ATP-DEPENDENT CLP PROTEASE"/>
    <property type="match status" value="1"/>
</dbReference>
<dbReference type="InterPro" id="IPR050130">
    <property type="entry name" value="ClpA_ClpB"/>
</dbReference>
<keyword evidence="1" id="KW-0547">Nucleotide-binding</keyword>
<dbReference type="SUPFAM" id="SSF52540">
    <property type="entry name" value="P-loop containing nucleoside triphosphate hydrolases"/>
    <property type="match status" value="1"/>
</dbReference>
<gene>
    <name evidence="4" type="ORF">GSCOC_T00024376001</name>
</gene>
<protein>
    <recommendedName>
        <fullName evidence="3">ATPase AAA-type core domain-containing protein</fullName>
    </recommendedName>
</protein>
<dbReference type="InterPro" id="IPR003959">
    <property type="entry name" value="ATPase_AAA_core"/>
</dbReference>
<organism evidence="4 5">
    <name type="scientific">Coffea canephora</name>
    <name type="common">Robusta coffee</name>
    <dbReference type="NCBI Taxonomy" id="49390"/>
    <lineage>
        <taxon>Eukaryota</taxon>
        <taxon>Viridiplantae</taxon>
        <taxon>Streptophyta</taxon>
        <taxon>Embryophyta</taxon>
        <taxon>Tracheophyta</taxon>
        <taxon>Spermatophyta</taxon>
        <taxon>Magnoliopsida</taxon>
        <taxon>eudicotyledons</taxon>
        <taxon>Gunneridae</taxon>
        <taxon>Pentapetalae</taxon>
        <taxon>asterids</taxon>
        <taxon>lamiids</taxon>
        <taxon>Gentianales</taxon>
        <taxon>Rubiaceae</taxon>
        <taxon>Ixoroideae</taxon>
        <taxon>Gardenieae complex</taxon>
        <taxon>Bertiereae - Coffeeae clade</taxon>
        <taxon>Coffeeae</taxon>
        <taxon>Coffea</taxon>
    </lineage>
</organism>
<dbReference type="InterPro" id="IPR001270">
    <property type="entry name" value="ClpA/B"/>
</dbReference>
<dbReference type="PRINTS" id="PR00300">
    <property type="entry name" value="CLPPROTEASEA"/>
</dbReference>
<dbReference type="EMBL" id="HG739109">
    <property type="protein sequence ID" value="CDP07205.1"/>
    <property type="molecule type" value="Genomic_DNA"/>
</dbReference>
<dbReference type="GO" id="GO:0005524">
    <property type="term" value="F:ATP binding"/>
    <property type="evidence" value="ECO:0007669"/>
    <property type="project" value="UniProtKB-KW"/>
</dbReference>
<dbReference type="Proteomes" id="UP000295252">
    <property type="component" value="Chromosome X"/>
</dbReference>
<sequence>MEKYQVSRLIGAPPGYIGFEEGGQLTDAVRRSPHSIVLFDEIEKAVPDVFNMCGKNS</sequence>
<evidence type="ECO:0000259" key="3">
    <source>
        <dbReference type="Pfam" id="PF07724"/>
    </source>
</evidence>
<dbReference type="OrthoDB" id="47330at2759"/>
<dbReference type="GO" id="GO:0005737">
    <property type="term" value="C:cytoplasm"/>
    <property type="evidence" value="ECO:0007669"/>
    <property type="project" value="TreeGrafter"/>
</dbReference>
<dbReference type="PhylomeDB" id="A0A068UF98"/>
<feature type="domain" description="ATPase AAA-type core" evidence="3">
    <location>
        <begin position="1"/>
        <end position="52"/>
    </location>
</feature>
<proteinExistence type="predicted"/>
<dbReference type="PANTHER" id="PTHR11638:SF18">
    <property type="entry name" value="HEAT SHOCK PROTEIN 104"/>
    <property type="match status" value="1"/>
</dbReference>
<evidence type="ECO:0000313" key="5">
    <source>
        <dbReference type="Proteomes" id="UP000295252"/>
    </source>
</evidence>
<dbReference type="Gramene" id="CDP07205">
    <property type="protein sequence ID" value="CDP07205"/>
    <property type="gene ID" value="GSCOC_T00024376001"/>
</dbReference>
<evidence type="ECO:0000313" key="4">
    <source>
        <dbReference type="EMBL" id="CDP07205.1"/>
    </source>
</evidence>
<dbReference type="InterPro" id="IPR027417">
    <property type="entry name" value="P-loop_NTPase"/>
</dbReference>
<evidence type="ECO:0000256" key="1">
    <source>
        <dbReference type="ARBA" id="ARBA00022741"/>
    </source>
</evidence>
<keyword evidence="2" id="KW-0067">ATP-binding</keyword>
<accession>A0A068UF98</accession>
<evidence type="ECO:0000256" key="2">
    <source>
        <dbReference type="ARBA" id="ARBA00022840"/>
    </source>
</evidence>